<keyword evidence="5" id="KW-0408">Iron</keyword>
<dbReference type="InterPro" id="IPR036400">
    <property type="entry name" value="Cyt_B5-like_heme/steroid_sf"/>
</dbReference>
<evidence type="ECO:0000313" key="14">
    <source>
        <dbReference type="RefSeq" id="XP_005186520.2"/>
    </source>
</evidence>
<keyword evidence="3" id="KW-0349">Heme</keyword>
<evidence type="ECO:0000256" key="1">
    <source>
        <dbReference type="ARBA" id="ARBA00004430"/>
    </source>
</evidence>
<dbReference type="STRING" id="7370.A0A1I8MEU3"/>
<comment type="similarity">
    <text evidence="8">Belongs to the cytochrome b5 family.</text>
</comment>
<reference evidence="12" key="1">
    <citation type="submission" date="2020-05" db="UniProtKB">
        <authorList>
            <consortium name="EnsemblMetazoa"/>
        </authorList>
    </citation>
    <scope>IDENTIFICATION</scope>
    <source>
        <strain evidence="12">Aabys</strain>
    </source>
</reference>
<dbReference type="InterPro" id="IPR052320">
    <property type="entry name" value="Cytochrome_b5_domain"/>
</dbReference>
<dbReference type="VEuPathDB" id="VectorBase:MDOA011416"/>
<gene>
    <name evidence="12" type="primary">101888506</name>
    <name evidence="14" type="synonym">LOC101901149</name>
</gene>
<evidence type="ECO:0000256" key="6">
    <source>
        <dbReference type="ARBA" id="ARBA00023212"/>
    </source>
</evidence>
<evidence type="ECO:0000256" key="8">
    <source>
        <dbReference type="ARBA" id="ARBA00038168"/>
    </source>
</evidence>
<name>A0A1I8MEU3_MUSDO</name>
<evidence type="ECO:0000313" key="12">
    <source>
        <dbReference type="EnsemblMetazoa" id="MDOA004176-PA"/>
    </source>
</evidence>
<reference evidence="14" key="2">
    <citation type="submission" date="2025-05" db="UniProtKB">
        <authorList>
            <consortium name="RefSeq"/>
        </authorList>
    </citation>
    <scope>IDENTIFICATION</scope>
    <source>
        <strain evidence="14">Aabys</strain>
        <tissue evidence="14">Whole body</tissue>
    </source>
</reference>
<evidence type="ECO:0000256" key="2">
    <source>
        <dbReference type="ARBA" id="ARBA00022490"/>
    </source>
</evidence>
<dbReference type="GO" id="GO:0046872">
    <property type="term" value="F:metal ion binding"/>
    <property type="evidence" value="ECO:0007669"/>
    <property type="project" value="UniProtKB-KW"/>
</dbReference>
<accession>A0A1I8MEU3</accession>
<dbReference type="InterPro" id="IPR001199">
    <property type="entry name" value="Cyt_B5-like_heme/steroid-bd"/>
</dbReference>
<proteinExistence type="inferred from homology"/>
<dbReference type="VEuPathDB" id="VectorBase:MDOA004176"/>
<dbReference type="GO" id="GO:0005930">
    <property type="term" value="C:axoneme"/>
    <property type="evidence" value="ECO:0007669"/>
    <property type="project" value="UniProtKB-SubCell"/>
</dbReference>
<comment type="function">
    <text evidence="10">Radial spoke stalk protein that binds heme under oxidizing conditions. Required for the coordinated beating of multiple cilia maybe by functioning in a redox signaling pathway.</text>
</comment>
<dbReference type="STRING" id="7370.A0A1I8N4C5"/>
<sequence length="210" mass="24736">MSNLRYFLYDEVCVHNKKDDFWIVIHGNVFDLTPMLRDRQDSWNKNLDLLLAFGGKDLSHFFHINHEPITEISSRSGKPRVLFPPILERAQSEFCGTPCRLWSQDPRYHIGRLTARERKIRLINTLTGRTILMKVCQEDTIYDIQRKYKERYNLHAGSYLWRKFSYGGHCPGDLKFHETLDANGLLEEESDIELPPPSIWLYYTDDLTVA</sequence>
<protein>
    <recommendedName>
        <fullName evidence="9">Cytochrome b5 domain-containing protein 1</fullName>
    </recommendedName>
</protein>
<dbReference type="RefSeq" id="XP_005186520.2">
    <property type="nucleotide sequence ID" value="XM_005186463.4"/>
</dbReference>
<evidence type="ECO:0000313" key="13">
    <source>
        <dbReference type="Proteomes" id="UP001652621"/>
    </source>
</evidence>
<evidence type="ECO:0000256" key="7">
    <source>
        <dbReference type="ARBA" id="ARBA00023273"/>
    </source>
</evidence>
<evidence type="ECO:0000256" key="4">
    <source>
        <dbReference type="ARBA" id="ARBA00022723"/>
    </source>
</evidence>
<dbReference type="VEuPathDB" id="VectorBase:MDOMA2_005562"/>
<dbReference type="Pfam" id="PF00173">
    <property type="entry name" value="Cyt-b5"/>
    <property type="match status" value="1"/>
</dbReference>
<keyword evidence="4" id="KW-0479">Metal-binding</keyword>
<dbReference type="EnsemblMetazoa" id="MDOA004176-RA">
    <property type="protein sequence ID" value="MDOA004176-PA"/>
    <property type="gene ID" value="MDOA004176"/>
</dbReference>
<keyword evidence="2" id="KW-0963">Cytoplasm</keyword>
<evidence type="ECO:0000256" key="5">
    <source>
        <dbReference type="ARBA" id="ARBA00023004"/>
    </source>
</evidence>
<feature type="domain" description="Cytochrome b5 heme-binding" evidence="11">
    <location>
        <begin position="4"/>
        <end position="114"/>
    </location>
</feature>
<dbReference type="PANTHER" id="PTHR21281:SF0">
    <property type="entry name" value="CYTOCHROME B5 DOMAIN-CONTAINING PROTEIN 1"/>
    <property type="match status" value="1"/>
</dbReference>
<evidence type="ECO:0000256" key="10">
    <source>
        <dbReference type="ARBA" id="ARBA00046139"/>
    </source>
</evidence>
<keyword evidence="6" id="KW-0206">Cytoskeleton</keyword>
<evidence type="ECO:0000256" key="9">
    <source>
        <dbReference type="ARBA" id="ARBA00040649"/>
    </source>
</evidence>
<comment type="subcellular location">
    <subcellularLocation>
        <location evidence="1">Cytoplasm</location>
        <location evidence="1">Cytoskeleton</location>
        <location evidence="1">Cilium axoneme</location>
    </subcellularLocation>
</comment>
<evidence type="ECO:0000259" key="11">
    <source>
        <dbReference type="PROSITE" id="PS50255"/>
    </source>
</evidence>
<keyword evidence="13" id="KW-1185">Reference proteome</keyword>
<dbReference type="SUPFAM" id="SSF55856">
    <property type="entry name" value="Cytochrome b5-like heme/steroid binding domain"/>
    <property type="match status" value="1"/>
</dbReference>
<keyword evidence="7" id="KW-0966">Cell projection</keyword>
<dbReference type="PROSITE" id="PS50255">
    <property type="entry name" value="CYTOCHROME_B5_2"/>
    <property type="match status" value="1"/>
</dbReference>
<dbReference type="PANTHER" id="PTHR21281">
    <property type="entry name" value="CYTOCHROME B5 DOMAIN-CONTAINING PROTEIN 1"/>
    <property type="match status" value="1"/>
</dbReference>
<dbReference type="eggNOG" id="KOG0537">
    <property type="taxonomic scope" value="Eukaryota"/>
</dbReference>
<organism evidence="12">
    <name type="scientific">Musca domestica</name>
    <name type="common">House fly</name>
    <dbReference type="NCBI Taxonomy" id="7370"/>
    <lineage>
        <taxon>Eukaryota</taxon>
        <taxon>Metazoa</taxon>
        <taxon>Ecdysozoa</taxon>
        <taxon>Arthropoda</taxon>
        <taxon>Hexapoda</taxon>
        <taxon>Insecta</taxon>
        <taxon>Pterygota</taxon>
        <taxon>Neoptera</taxon>
        <taxon>Endopterygota</taxon>
        <taxon>Diptera</taxon>
        <taxon>Brachycera</taxon>
        <taxon>Muscomorpha</taxon>
        <taxon>Muscoidea</taxon>
        <taxon>Muscidae</taxon>
        <taxon>Musca</taxon>
    </lineage>
</organism>
<evidence type="ECO:0000256" key="3">
    <source>
        <dbReference type="ARBA" id="ARBA00022617"/>
    </source>
</evidence>
<dbReference type="Proteomes" id="UP001652621">
    <property type="component" value="Unplaced"/>
</dbReference>
<dbReference type="Gene3D" id="3.10.120.10">
    <property type="entry name" value="Cytochrome b5-like heme/steroid binding domain"/>
    <property type="match status" value="1"/>
</dbReference>
<dbReference type="OrthoDB" id="260091at2759"/>
<dbReference type="AlphaFoldDB" id="A0A1I8MEU3"/>